<feature type="non-terminal residue" evidence="12">
    <location>
        <position position="470"/>
    </location>
</feature>
<dbReference type="Pfam" id="PF03717">
    <property type="entry name" value="PBP_dimer"/>
    <property type="match status" value="1"/>
</dbReference>
<dbReference type="GO" id="GO:0071972">
    <property type="term" value="F:peptidoglycan L,D-transpeptidase activity"/>
    <property type="evidence" value="ECO:0007669"/>
    <property type="project" value="TreeGrafter"/>
</dbReference>
<evidence type="ECO:0008006" key="13">
    <source>
        <dbReference type="Google" id="ProtNLM"/>
    </source>
</evidence>
<dbReference type="InterPro" id="IPR005311">
    <property type="entry name" value="PBP_dimer"/>
</dbReference>
<keyword evidence="3" id="KW-1003">Cell membrane</keyword>
<evidence type="ECO:0000256" key="6">
    <source>
        <dbReference type="ARBA" id="ARBA00022984"/>
    </source>
</evidence>
<comment type="subcellular location">
    <subcellularLocation>
        <location evidence="2">Cell membrane</location>
    </subcellularLocation>
    <subcellularLocation>
        <location evidence="1">Membrane</location>
        <topology evidence="1">Single-pass membrane protein</topology>
    </subcellularLocation>
</comment>
<dbReference type="InterPro" id="IPR001460">
    <property type="entry name" value="PCN-bd_Tpept"/>
</dbReference>
<feature type="domain" description="Penicillin-binding protein transpeptidase" evidence="10">
    <location>
        <begin position="173"/>
        <end position="469"/>
    </location>
</feature>
<evidence type="ECO:0000259" key="10">
    <source>
        <dbReference type="Pfam" id="PF00905"/>
    </source>
</evidence>
<dbReference type="GO" id="GO:0005886">
    <property type="term" value="C:plasma membrane"/>
    <property type="evidence" value="ECO:0007669"/>
    <property type="project" value="UniProtKB-SubCell"/>
</dbReference>
<sequence length="470" mass="51332">EETLQSLRHLKPYLQLTDERIVELQARIRLHEPLIVDVDASLEEISVIEERKSEFPGVFIEMVPKRRYMGGEAVSHALGYVGEVSTEELETEQFADYGQGSLVGKTGVELQYESLLQGRDGVRYLEVDAVGRIVGSMVGIEEDAGEPGQDIELALDLDLMNWIHSIFPDSLPGAVVALDPEDGGVLALYSAPTFDPNDFVGGLSSKEWSTIQSDPENPMLNRTIMGLYPPASTWKLAAAAIALDLGVVGPHEVMPIPCTGSMFYGGLERGCWLRSGHGFLDLAGAIAHSCNVYFYQLGLKVGLDPLLDASNRIGFSQQCGIDLPGERNGVFPEDRTFWERRFGYKPLDGEVLSLAIGQGPNSQTPMKMAQFYLALARDGTAPTPHLFEGYVSPTDGWRLDLSRESIEQVRDGLRAVTEPGGTAHLTGSLEHWEVLGKTGTGQNASSRGQDHAWFAGMMGPWGEEPEIVVV</sequence>
<evidence type="ECO:0000256" key="8">
    <source>
        <dbReference type="ARBA" id="ARBA00023136"/>
    </source>
</evidence>
<organism evidence="12">
    <name type="scientific">marine metagenome</name>
    <dbReference type="NCBI Taxonomy" id="408172"/>
    <lineage>
        <taxon>unclassified sequences</taxon>
        <taxon>metagenomes</taxon>
        <taxon>ecological metagenomes</taxon>
    </lineage>
</organism>
<dbReference type="SUPFAM" id="SSF56519">
    <property type="entry name" value="Penicillin binding protein dimerisation domain"/>
    <property type="match status" value="1"/>
</dbReference>
<dbReference type="PANTHER" id="PTHR30627:SF2">
    <property type="entry name" value="PEPTIDOGLYCAN D,D-TRANSPEPTIDASE MRDA"/>
    <property type="match status" value="1"/>
</dbReference>
<keyword evidence="4" id="KW-0812">Transmembrane</keyword>
<accession>A0A382HEP9</accession>
<name>A0A382HEP9_9ZZZZ</name>
<dbReference type="InterPro" id="IPR012338">
    <property type="entry name" value="Beta-lactam/transpept-like"/>
</dbReference>
<dbReference type="Gene3D" id="3.90.1310.10">
    <property type="entry name" value="Penicillin-binding protein 2a (Domain 2)"/>
    <property type="match status" value="1"/>
</dbReference>
<dbReference type="GO" id="GO:0009252">
    <property type="term" value="P:peptidoglycan biosynthetic process"/>
    <property type="evidence" value="ECO:0007669"/>
    <property type="project" value="UniProtKB-KW"/>
</dbReference>
<evidence type="ECO:0000256" key="9">
    <source>
        <dbReference type="ARBA" id="ARBA00023316"/>
    </source>
</evidence>
<dbReference type="SUPFAM" id="SSF56601">
    <property type="entry name" value="beta-lactamase/transpeptidase-like"/>
    <property type="match status" value="1"/>
</dbReference>
<reference evidence="12" key="1">
    <citation type="submission" date="2018-05" db="EMBL/GenBank/DDBJ databases">
        <authorList>
            <person name="Lanie J.A."/>
            <person name="Ng W.-L."/>
            <person name="Kazmierczak K.M."/>
            <person name="Andrzejewski T.M."/>
            <person name="Davidsen T.M."/>
            <person name="Wayne K.J."/>
            <person name="Tettelin H."/>
            <person name="Glass J.I."/>
            <person name="Rusch D."/>
            <person name="Podicherti R."/>
            <person name="Tsui H.-C.T."/>
            <person name="Winkler M.E."/>
        </authorList>
    </citation>
    <scope>NUCLEOTIDE SEQUENCE</scope>
</reference>
<dbReference type="InterPro" id="IPR050515">
    <property type="entry name" value="Beta-lactam/transpept"/>
</dbReference>
<keyword evidence="9" id="KW-0961">Cell wall biogenesis/degradation</keyword>
<evidence type="ECO:0000256" key="1">
    <source>
        <dbReference type="ARBA" id="ARBA00004167"/>
    </source>
</evidence>
<dbReference type="Gene3D" id="3.40.710.10">
    <property type="entry name" value="DD-peptidase/beta-lactamase superfamily"/>
    <property type="match status" value="1"/>
</dbReference>
<keyword evidence="7" id="KW-1133">Transmembrane helix</keyword>
<keyword evidence="8" id="KW-0472">Membrane</keyword>
<evidence type="ECO:0000256" key="3">
    <source>
        <dbReference type="ARBA" id="ARBA00022475"/>
    </source>
</evidence>
<evidence type="ECO:0000256" key="7">
    <source>
        <dbReference type="ARBA" id="ARBA00022989"/>
    </source>
</evidence>
<dbReference type="EMBL" id="UINC01060777">
    <property type="protein sequence ID" value="SVB85639.1"/>
    <property type="molecule type" value="Genomic_DNA"/>
</dbReference>
<protein>
    <recommendedName>
        <fullName evidence="13">Penicillin-binding protein 2</fullName>
    </recommendedName>
</protein>
<dbReference type="PANTHER" id="PTHR30627">
    <property type="entry name" value="PEPTIDOGLYCAN D,D-TRANSPEPTIDASE"/>
    <property type="match status" value="1"/>
</dbReference>
<dbReference type="AlphaFoldDB" id="A0A382HEP9"/>
<dbReference type="GO" id="GO:0071555">
    <property type="term" value="P:cell wall organization"/>
    <property type="evidence" value="ECO:0007669"/>
    <property type="project" value="UniProtKB-KW"/>
</dbReference>
<dbReference type="GO" id="GO:0008360">
    <property type="term" value="P:regulation of cell shape"/>
    <property type="evidence" value="ECO:0007669"/>
    <property type="project" value="UniProtKB-KW"/>
</dbReference>
<gene>
    <name evidence="12" type="ORF">METZ01_LOCUS238493</name>
</gene>
<dbReference type="Pfam" id="PF00905">
    <property type="entry name" value="Transpeptidase"/>
    <property type="match status" value="1"/>
</dbReference>
<proteinExistence type="predicted"/>
<evidence type="ECO:0000256" key="2">
    <source>
        <dbReference type="ARBA" id="ARBA00004236"/>
    </source>
</evidence>
<evidence type="ECO:0000313" key="12">
    <source>
        <dbReference type="EMBL" id="SVB85639.1"/>
    </source>
</evidence>
<evidence type="ECO:0000256" key="4">
    <source>
        <dbReference type="ARBA" id="ARBA00022692"/>
    </source>
</evidence>
<dbReference type="GO" id="GO:0008658">
    <property type="term" value="F:penicillin binding"/>
    <property type="evidence" value="ECO:0007669"/>
    <property type="project" value="InterPro"/>
</dbReference>
<dbReference type="InterPro" id="IPR036138">
    <property type="entry name" value="PBP_dimer_sf"/>
</dbReference>
<keyword evidence="6" id="KW-0573">Peptidoglycan synthesis</keyword>
<evidence type="ECO:0000259" key="11">
    <source>
        <dbReference type="Pfam" id="PF03717"/>
    </source>
</evidence>
<feature type="domain" description="Penicillin-binding protein dimerisation" evidence="11">
    <location>
        <begin position="8"/>
        <end position="135"/>
    </location>
</feature>
<evidence type="ECO:0000256" key="5">
    <source>
        <dbReference type="ARBA" id="ARBA00022960"/>
    </source>
</evidence>
<keyword evidence="5" id="KW-0133">Cell shape</keyword>
<feature type="non-terminal residue" evidence="12">
    <location>
        <position position="1"/>
    </location>
</feature>